<dbReference type="OrthoDB" id="444119at2759"/>
<organism evidence="2 3">
    <name type="scientific">Lepeophtheirus salmonis</name>
    <name type="common">Salmon louse</name>
    <name type="synonym">Caligus salmonis</name>
    <dbReference type="NCBI Taxonomy" id="72036"/>
    <lineage>
        <taxon>Eukaryota</taxon>
        <taxon>Metazoa</taxon>
        <taxon>Ecdysozoa</taxon>
        <taxon>Arthropoda</taxon>
        <taxon>Crustacea</taxon>
        <taxon>Multicrustacea</taxon>
        <taxon>Hexanauplia</taxon>
        <taxon>Copepoda</taxon>
        <taxon>Siphonostomatoida</taxon>
        <taxon>Caligidae</taxon>
        <taxon>Lepeophtheirus</taxon>
    </lineage>
</organism>
<evidence type="ECO:0000313" key="3">
    <source>
        <dbReference type="Proteomes" id="UP000675881"/>
    </source>
</evidence>
<protein>
    <submittedName>
        <fullName evidence="2">(salmon louse) hypothetical protein</fullName>
    </submittedName>
</protein>
<reference evidence="2" key="1">
    <citation type="submission" date="2021-02" db="EMBL/GenBank/DDBJ databases">
        <authorList>
            <person name="Bekaert M."/>
        </authorList>
    </citation>
    <scope>NUCLEOTIDE SEQUENCE</scope>
    <source>
        <strain evidence="2">IoA-00</strain>
    </source>
</reference>
<dbReference type="AlphaFoldDB" id="A0A7R8CT16"/>
<gene>
    <name evidence="2" type="ORF">LSAA_6881</name>
</gene>
<dbReference type="Proteomes" id="UP000675881">
    <property type="component" value="Chromosome 2"/>
</dbReference>
<dbReference type="EMBL" id="HG994581">
    <property type="protein sequence ID" value="CAF2869529.1"/>
    <property type="molecule type" value="Genomic_DNA"/>
</dbReference>
<name>A0A7R8CT16_LEPSM</name>
<evidence type="ECO:0000313" key="2">
    <source>
        <dbReference type="EMBL" id="CAF2869529.1"/>
    </source>
</evidence>
<accession>A0A7R8CT16</accession>
<sequence length="364" mass="40931">MGGGLKVFEPEGNVFGQQFLFPLDSLPAPSAKDSPPSLSSHTHSSTPRASTRPGTTPVGLPSYQKPQTPRKWWRQGALVFDGPGLLVVEDEHPFRVGPLVPLGEYKAILSAWNPISGWMHSKTANIAVVKDIKPIVIEDFSILNDRNETKAFNIQLGGITETVCVMIDFGDGTKNTFYGDFNTCIEEYPFIKPEEVDPLDTGTNNFNVTHIYSTRNLFECNNNFFYDVPEYFRSSGFSLLSCASIFCEEPTPTFFEWTAHLMSEIEGIEARERSFVILNESISSWNLSTINVPKRFLKPGLYKFTVKFGIKLQDDFKKYHNVFKEASTLIRVKATPLQPVLIQGSPKEVKRGWDQIVSLNPLDF</sequence>
<feature type="compositionally biased region" description="Low complexity" evidence="1">
    <location>
        <begin position="34"/>
        <end position="47"/>
    </location>
</feature>
<keyword evidence="3" id="KW-1185">Reference proteome</keyword>
<feature type="region of interest" description="Disordered" evidence="1">
    <location>
        <begin position="29"/>
        <end position="68"/>
    </location>
</feature>
<proteinExistence type="predicted"/>
<evidence type="ECO:0000256" key="1">
    <source>
        <dbReference type="SAM" id="MobiDB-lite"/>
    </source>
</evidence>